<evidence type="ECO:0000256" key="12">
    <source>
        <dbReference type="ARBA" id="ARBA00022842"/>
    </source>
</evidence>
<dbReference type="Gene3D" id="3.30.470.20">
    <property type="entry name" value="ATP-grasp fold, B domain"/>
    <property type="match status" value="1"/>
</dbReference>
<dbReference type="Gene3D" id="3.50.30.10">
    <property type="entry name" value="Phosphohistidine domain"/>
    <property type="match status" value="1"/>
</dbReference>
<dbReference type="InterPro" id="IPR006319">
    <property type="entry name" value="PEP_synth"/>
</dbReference>
<dbReference type="FunFam" id="3.30.470.20:FF:000017">
    <property type="entry name" value="Phosphoenolpyruvate synthase"/>
    <property type="match status" value="1"/>
</dbReference>
<dbReference type="GO" id="GO:0006094">
    <property type="term" value="P:gluconeogenesis"/>
    <property type="evidence" value="ECO:0007669"/>
    <property type="project" value="UniProtKB-UniPathway"/>
</dbReference>
<dbReference type="SUPFAM" id="SSF56059">
    <property type="entry name" value="Glutathione synthetase ATP-binding domain-like"/>
    <property type="match status" value="1"/>
</dbReference>
<evidence type="ECO:0000256" key="1">
    <source>
        <dbReference type="ARBA" id="ARBA00001946"/>
    </source>
</evidence>
<dbReference type="AlphaFoldDB" id="A0A7V9VYC1"/>
<evidence type="ECO:0000256" key="10">
    <source>
        <dbReference type="ARBA" id="ARBA00022777"/>
    </source>
</evidence>
<dbReference type="FunFam" id="3.20.20.60:FF:000010">
    <property type="entry name" value="Phosphoenolpyruvate synthase"/>
    <property type="match status" value="1"/>
</dbReference>
<dbReference type="Proteomes" id="UP000518091">
    <property type="component" value="Unassembled WGS sequence"/>
</dbReference>
<reference evidence="19 21" key="2">
    <citation type="submission" date="2020-07" db="EMBL/GenBank/DDBJ databases">
        <title>Identification of Halomonas strains.</title>
        <authorList>
            <person name="Xiao Z."/>
            <person name="Shen J."/>
        </authorList>
    </citation>
    <scope>NUCLEOTIDE SEQUENCE [LARGE SCALE GENOMIC DNA]</scope>
    <source>
        <strain evidence="19 21">DSM 17331</strain>
    </source>
</reference>
<dbReference type="Gene3D" id="3.20.20.60">
    <property type="entry name" value="Phosphoenolpyruvate-binding domains"/>
    <property type="match status" value="1"/>
</dbReference>
<evidence type="ECO:0000256" key="11">
    <source>
        <dbReference type="ARBA" id="ARBA00022840"/>
    </source>
</evidence>
<keyword evidence="8 15" id="KW-0479">Metal-binding</keyword>
<feature type="domain" description="PEP-utilising enzyme mobile" evidence="16">
    <location>
        <begin position="384"/>
        <end position="454"/>
    </location>
</feature>
<dbReference type="PANTHER" id="PTHR43030">
    <property type="entry name" value="PHOSPHOENOLPYRUVATE SYNTHASE"/>
    <property type="match status" value="1"/>
</dbReference>
<dbReference type="GO" id="GO:0008986">
    <property type="term" value="F:pyruvate, water dikinase activity"/>
    <property type="evidence" value="ECO:0007669"/>
    <property type="project" value="UniProtKB-EC"/>
</dbReference>
<evidence type="ECO:0000256" key="8">
    <source>
        <dbReference type="ARBA" id="ARBA00022723"/>
    </source>
</evidence>
<evidence type="ECO:0000256" key="15">
    <source>
        <dbReference type="PIRNR" id="PIRNR000854"/>
    </source>
</evidence>
<comment type="pathway">
    <text evidence="3 15">Carbohydrate biosynthesis; gluconeogenesis.</text>
</comment>
<dbReference type="PROSITE" id="PS00742">
    <property type="entry name" value="PEP_ENZYMES_2"/>
    <property type="match status" value="1"/>
</dbReference>
<dbReference type="InterPro" id="IPR013815">
    <property type="entry name" value="ATP_grasp_subdomain_1"/>
</dbReference>
<dbReference type="UniPathway" id="UPA00138"/>
<name>A0A7V9VYC1_9GAMM</name>
<keyword evidence="22" id="KW-1185">Reference proteome</keyword>
<organism evidence="19 21">
    <name type="scientific">Billgrantia kenyensis</name>
    <dbReference type="NCBI Taxonomy" id="321266"/>
    <lineage>
        <taxon>Bacteria</taxon>
        <taxon>Pseudomonadati</taxon>
        <taxon>Pseudomonadota</taxon>
        <taxon>Gammaproteobacteria</taxon>
        <taxon>Oceanospirillales</taxon>
        <taxon>Halomonadaceae</taxon>
        <taxon>Billgrantia</taxon>
    </lineage>
</organism>
<dbReference type="EC" id="2.7.9.2" evidence="5 15"/>
<evidence type="ECO:0000256" key="2">
    <source>
        <dbReference type="ARBA" id="ARBA00002988"/>
    </source>
</evidence>
<dbReference type="Pfam" id="PF00391">
    <property type="entry name" value="PEP-utilizers"/>
    <property type="match status" value="1"/>
</dbReference>
<keyword evidence="12 15" id="KW-0460">Magnesium</keyword>
<evidence type="ECO:0000256" key="3">
    <source>
        <dbReference type="ARBA" id="ARBA00004742"/>
    </source>
</evidence>
<evidence type="ECO:0000256" key="14">
    <source>
        <dbReference type="ARBA" id="ARBA00047700"/>
    </source>
</evidence>
<dbReference type="InterPro" id="IPR015813">
    <property type="entry name" value="Pyrv/PenolPyrv_kinase-like_dom"/>
</dbReference>
<keyword evidence="10 15" id="KW-0418">Kinase</keyword>
<protein>
    <recommendedName>
        <fullName evidence="6 15">Phosphoenolpyruvate synthase</fullName>
        <shortName evidence="15">PEP synthase</shortName>
        <ecNumber evidence="5 15">2.7.9.2</ecNumber>
    </recommendedName>
    <alternativeName>
        <fullName evidence="13 15">Pyruvate, water dikinase</fullName>
    </alternativeName>
</protein>
<feature type="domain" description="Pyruvate phosphate dikinase AMP/ATP-binding" evidence="17">
    <location>
        <begin position="17"/>
        <end position="343"/>
    </location>
</feature>
<dbReference type="PROSITE" id="PS00370">
    <property type="entry name" value="PEP_ENZYMES_PHOS_SITE"/>
    <property type="match status" value="1"/>
</dbReference>
<comment type="catalytic activity">
    <reaction evidence="14 15">
        <text>pyruvate + ATP + H2O = phosphoenolpyruvate + AMP + phosphate + 2 H(+)</text>
        <dbReference type="Rhea" id="RHEA:11364"/>
        <dbReference type="ChEBI" id="CHEBI:15361"/>
        <dbReference type="ChEBI" id="CHEBI:15377"/>
        <dbReference type="ChEBI" id="CHEBI:15378"/>
        <dbReference type="ChEBI" id="CHEBI:30616"/>
        <dbReference type="ChEBI" id="CHEBI:43474"/>
        <dbReference type="ChEBI" id="CHEBI:58702"/>
        <dbReference type="ChEBI" id="CHEBI:456215"/>
        <dbReference type="EC" id="2.7.9.2"/>
    </reaction>
</comment>
<comment type="caution">
    <text evidence="19">The sequence shown here is derived from an EMBL/GenBank/DDBJ whole genome shotgun (WGS) entry which is preliminary data.</text>
</comment>
<evidence type="ECO:0000256" key="5">
    <source>
        <dbReference type="ARBA" id="ARBA00011996"/>
    </source>
</evidence>
<dbReference type="FunFam" id="3.50.30.10:FF:000002">
    <property type="entry name" value="Phosphoenolpyruvate synthase"/>
    <property type="match status" value="1"/>
</dbReference>
<accession>A0A7V9VYC1</accession>
<comment type="cofactor">
    <cofactor evidence="1 15">
        <name>Mg(2+)</name>
        <dbReference type="ChEBI" id="CHEBI:18420"/>
    </cofactor>
</comment>
<keyword evidence="11 15" id="KW-0067">ATP-binding</keyword>
<keyword evidence="9 15" id="KW-0547">Nucleotide-binding</keyword>
<dbReference type="GO" id="GO:0046872">
    <property type="term" value="F:metal ion binding"/>
    <property type="evidence" value="ECO:0007669"/>
    <property type="project" value="UniProtKB-KW"/>
</dbReference>
<dbReference type="InterPro" id="IPR008279">
    <property type="entry name" value="PEP-util_enz_mobile_dom"/>
</dbReference>
<comment type="function">
    <text evidence="2 15">Catalyzes the phosphorylation of pyruvate to phosphoenolpyruvate.</text>
</comment>
<dbReference type="NCBIfam" id="TIGR01418">
    <property type="entry name" value="PEP_synth"/>
    <property type="match status" value="1"/>
</dbReference>
<dbReference type="PRINTS" id="PR01736">
    <property type="entry name" value="PHPHTRNFRASE"/>
</dbReference>
<dbReference type="NCBIfam" id="NF005057">
    <property type="entry name" value="PRK06464.1"/>
    <property type="match status" value="1"/>
</dbReference>
<dbReference type="SUPFAM" id="SSF51621">
    <property type="entry name" value="Phosphoenolpyruvate/pyruvate domain"/>
    <property type="match status" value="1"/>
</dbReference>
<dbReference type="InterPro" id="IPR000121">
    <property type="entry name" value="PEP_util_C"/>
</dbReference>
<evidence type="ECO:0000256" key="4">
    <source>
        <dbReference type="ARBA" id="ARBA00007837"/>
    </source>
</evidence>
<proteinExistence type="inferred from homology"/>
<evidence type="ECO:0000256" key="9">
    <source>
        <dbReference type="ARBA" id="ARBA00022741"/>
    </source>
</evidence>
<evidence type="ECO:0000259" key="17">
    <source>
        <dbReference type="Pfam" id="PF01326"/>
    </source>
</evidence>
<dbReference type="PANTHER" id="PTHR43030:SF1">
    <property type="entry name" value="PHOSPHOENOLPYRUVATE SYNTHASE"/>
    <property type="match status" value="1"/>
</dbReference>
<dbReference type="EMBL" id="JABFUB010000001">
    <property type="protein sequence ID" value="MCG6660292.1"/>
    <property type="molecule type" value="Genomic_DNA"/>
</dbReference>
<dbReference type="PIRSF" id="PIRSF000854">
    <property type="entry name" value="PEP_synthase"/>
    <property type="match status" value="1"/>
</dbReference>
<evidence type="ECO:0000256" key="6">
    <source>
        <dbReference type="ARBA" id="ARBA00021623"/>
    </source>
</evidence>
<dbReference type="InterPro" id="IPR018274">
    <property type="entry name" value="PEP_util_AS"/>
</dbReference>
<dbReference type="GO" id="GO:0005524">
    <property type="term" value="F:ATP binding"/>
    <property type="evidence" value="ECO:0007669"/>
    <property type="project" value="UniProtKB-KW"/>
</dbReference>
<dbReference type="Pfam" id="PF01326">
    <property type="entry name" value="PPDK_N"/>
    <property type="match status" value="1"/>
</dbReference>
<dbReference type="Pfam" id="PF02896">
    <property type="entry name" value="PEP-utilizers_C"/>
    <property type="match status" value="1"/>
</dbReference>
<sequence>MEDYILWFDQLGMDDVERVGGKNASLGEMISNLSGAGVTVPGGFATTAHAYREFLAHEGLNERINQALARLDVDDVNELARVGAEIRQWVIDTPLPPTFEAHLRTAYDKLASQHPNLKVAVRSSATAEDLPDASFAGQQETFLNIEGFDNIKRAVHEVFASLFNDRAISYRVHRGYAHENVALSAGVQKMVRSETGASGVMFTLDTESGYRDAVFVTASWGLGETVVQGSVNPDEFYVHKPTLAAGRPAVLRRNLGSKLIKMVYGEDASAGKSVSTIDVPLKDRACFCINDEQVMALARQAVTIEEHYKRPMDIEWALDGDDGELYIVQARPETVVSQQEGGKLERFHLKEKGRTLVTGRAIGQRIGRGAVKIVFTPEEMDKVNAGDVLVTDMTDPDWEPIMKRASAIVTNRGGRTCHAAIIARELGIPAVVGCGDATEVLEDGRDVTVSCAEGDTGHVYEGLLDFDRRVTSVDSMPEIPFKIMMNVGNPDRAFSFAGLPHAGVGLARLEFIINRMIGVHPKALLEYDTLPLDLQQTINLRTAGYASPVDFYVDKLVEGISTLAAAFHPQRVIVRLSDFKSNEYENLIGGKLYEPGEENPMLGFRGASRYVSDAFRPCFELECRALKRVRDEMGLENVEIMVPFVRTTEEAREVVELMAANGLKRGENGLKVIMMCELPANALLADEFLEHFDGFSIGSNDLTQLTLGLDRDSGIVAHLFDERNPAVKKLLAMAIQACRAKGKYIGICGQGPSDHPDLAKWLMEQGIDSVSLNPDAVLETWFMLAGETLA</sequence>
<dbReference type="RefSeq" id="WP_181513121.1">
    <property type="nucleotide sequence ID" value="NZ_JABFUB010000001.1"/>
</dbReference>
<keyword evidence="19" id="KW-0670">Pyruvate</keyword>
<keyword evidence="7 15" id="KW-0808">Transferase</keyword>
<evidence type="ECO:0000256" key="13">
    <source>
        <dbReference type="ARBA" id="ARBA00033470"/>
    </source>
</evidence>
<evidence type="ECO:0000313" key="20">
    <source>
        <dbReference type="EMBL" id="MCG6660292.1"/>
    </source>
</evidence>
<comment type="similarity">
    <text evidence="4 15">Belongs to the PEP-utilizing enzyme family.</text>
</comment>
<evidence type="ECO:0000259" key="18">
    <source>
        <dbReference type="Pfam" id="PF02896"/>
    </source>
</evidence>
<dbReference type="FunFam" id="3.30.1490.20:FF:000010">
    <property type="entry name" value="Phosphoenolpyruvate synthase"/>
    <property type="match status" value="1"/>
</dbReference>
<evidence type="ECO:0000313" key="22">
    <source>
        <dbReference type="Proteomes" id="UP000814353"/>
    </source>
</evidence>
<feature type="domain" description="PEP-utilising enzyme C-terminal" evidence="18">
    <location>
        <begin position="480"/>
        <end position="780"/>
    </location>
</feature>
<dbReference type="EMBL" id="JACEFT010000001">
    <property type="protein sequence ID" value="MBA2777622.1"/>
    <property type="molecule type" value="Genomic_DNA"/>
</dbReference>
<dbReference type="InterPro" id="IPR036637">
    <property type="entry name" value="Phosphohistidine_dom_sf"/>
</dbReference>
<evidence type="ECO:0000313" key="21">
    <source>
        <dbReference type="Proteomes" id="UP000518091"/>
    </source>
</evidence>
<gene>
    <name evidence="19" type="primary">ppsA</name>
    <name evidence="19" type="ORF">H1D44_01775</name>
    <name evidence="20" type="ORF">HOP48_01855</name>
</gene>
<dbReference type="Gene3D" id="3.30.1490.20">
    <property type="entry name" value="ATP-grasp fold, A domain"/>
    <property type="match status" value="1"/>
</dbReference>
<dbReference type="SUPFAM" id="SSF52009">
    <property type="entry name" value="Phosphohistidine domain"/>
    <property type="match status" value="1"/>
</dbReference>
<dbReference type="InterPro" id="IPR002192">
    <property type="entry name" value="PPDK_AMP/ATP-bd"/>
</dbReference>
<dbReference type="Proteomes" id="UP000814353">
    <property type="component" value="Unassembled WGS sequence"/>
</dbReference>
<evidence type="ECO:0000259" key="16">
    <source>
        <dbReference type="Pfam" id="PF00391"/>
    </source>
</evidence>
<evidence type="ECO:0000256" key="7">
    <source>
        <dbReference type="ARBA" id="ARBA00022679"/>
    </source>
</evidence>
<dbReference type="InterPro" id="IPR023151">
    <property type="entry name" value="PEP_util_CS"/>
</dbReference>
<reference evidence="20 22" key="1">
    <citation type="submission" date="2020-05" db="EMBL/GenBank/DDBJ databases">
        <title>Comparative genomic analysis of denitrifying bacteria from Halomonas genus.</title>
        <authorList>
            <person name="Wang L."/>
            <person name="Shao Z."/>
        </authorList>
    </citation>
    <scope>NUCLEOTIDE SEQUENCE [LARGE SCALE GENOMIC DNA]</scope>
    <source>
        <strain evidence="20 22">DSM 17331</strain>
    </source>
</reference>
<dbReference type="InterPro" id="IPR040442">
    <property type="entry name" value="Pyrv_kinase-like_dom_sf"/>
</dbReference>
<evidence type="ECO:0000313" key="19">
    <source>
        <dbReference type="EMBL" id="MBA2777622.1"/>
    </source>
</evidence>